<protein>
    <submittedName>
        <fullName evidence="3">Dienelactone hydrolase family protein</fullName>
    </submittedName>
</protein>
<evidence type="ECO:0000259" key="2">
    <source>
        <dbReference type="Pfam" id="PF01738"/>
    </source>
</evidence>
<dbReference type="Pfam" id="PF01738">
    <property type="entry name" value="DLH"/>
    <property type="match status" value="1"/>
</dbReference>
<evidence type="ECO:0000256" key="1">
    <source>
        <dbReference type="ARBA" id="ARBA00008645"/>
    </source>
</evidence>
<dbReference type="PANTHER" id="PTHR22946:SF0">
    <property type="entry name" value="DIENELACTONE HYDROLASE DOMAIN-CONTAINING PROTEIN"/>
    <property type="match status" value="1"/>
</dbReference>
<reference evidence="3 4" key="1">
    <citation type="submission" date="2019-07" db="EMBL/GenBank/DDBJ databases">
        <title>Georgenia wutianyii sp. nov. and Georgenia *** sp. nov. isolated from plateau pika (Ochotona curzoniae) in the Qinghai-Tibet plateau of China.</title>
        <authorList>
            <person name="Tian Z."/>
        </authorList>
    </citation>
    <scope>NUCLEOTIDE SEQUENCE [LARGE SCALE GENOMIC DNA]</scope>
    <source>
        <strain evidence="3 4">Z446</strain>
    </source>
</reference>
<dbReference type="Gene3D" id="3.40.50.1820">
    <property type="entry name" value="alpha/beta hydrolase"/>
    <property type="match status" value="1"/>
</dbReference>
<dbReference type="PANTHER" id="PTHR22946">
    <property type="entry name" value="DIENELACTONE HYDROLASE DOMAIN-CONTAINING PROTEIN-RELATED"/>
    <property type="match status" value="1"/>
</dbReference>
<evidence type="ECO:0000313" key="4">
    <source>
        <dbReference type="Proteomes" id="UP000318693"/>
    </source>
</evidence>
<keyword evidence="4" id="KW-1185">Reference proteome</keyword>
<dbReference type="EMBL" id="VJXR01000005">
    <property type="protein sequence ID" value="TRW47024.1"/>
    <property type="molecule type" value="Genomic_DNA"/>
</dbReference>
<comment type="similarity">
    <text evidence="1">Belongs to the AB hydrolase superfamily.</text>
</comment>
<feature type="domain" description="Dienelactone hydrolase" evidence="2">
    <location>
        <begin position="104"/>
        <end position="325"/>
    </location>
</feature>
<dbReference type="InterPro" id="IPR050261">
    <property type="entry name" value="FrsA_esterase"/>
</dbReference>
<dbReference type="Proteomes" id="UP000318693">
    <property type="component" value="Unassembled WGS sequence"/>
</dbReference>
<accession>A0A552WW51</accession>
<dbReference type="InterPro" id="IPR002925">
    <property type="entry name" value="Dienelactn_hydro"/>
</dbReference>
<dbReference type="SUPFAM" id="SSF53474">
    <property type="entry name" value="alpha/beta-Hydrolases"/>
    <property type="match status" value="1"/>
</dbReference>
<dbReference type="GO" id="GO:0016787">
    <property type="term" value="F:hydrolase activity"/>
    <property type="evidence" value="ECO:0007669"/>
    <property type="project" value="UniProtKB-KW"/>
</dbReference>
<dbReference type="AlphaFoldDB" id="A0A552WW51"/>
<dbReference type="InterPro" id="IPR029058">
    <property type="entry name" value="AB_hydrolase_fold"/>
</dbReference>
<keyword evidence="3" id="KW-0378">Hydrolase</keyword>
<proteinExistence type="inferred from homology"/>
<gene>
    <name evidence="3" type="ORF">FJ693_03355</name>
</gene>
<organism evidence="3 4">
    <name type="scientific">Georgenia yuyongxinii</name>
    <dbReference type="NCBI Taxonomy" id="2589797"/>
    <lineage>
        <taxon>Bacteria</taxon>
        <taxon>Bacillati</taxon>
        <taxon>Actinomycetota</taxon>
        <taxon>Actinomycetes</taxon>
        <taxon>Micrococcales</taxon>
        <taxon>Bogoriellaceae</taxon>
        <taxon>Georgenia</taxon>
    </lineage>
</organism>
<sequence>MIVREIICESRCDGYHLHRTGRARLQQSRVERHSAEVRGSSPLTVRDSTPIGRARCHRGQFPTPQSRLKSCAIRRTVRDRPQGGVTTMGSVERNVEYRLGDTRMHGLLVAPEGASALPTVVLIHDAFGLGTEMIAIARHLAGLGFAVFAADVWGNRTTAQDQPEIGPLIGSMVGNRPEWHARVDAAHRTAVAQPEIDADNVILLGYCFGGSSALEFVRTGGAVRGAVAIHPGLDIVEFDWSAASPGTEVLVSLGAADPMATAEQRQQLTEALDGAGVEWELNLYSRTVHAFTSLKAQDSPAPHVFAYHPRNAERAWRATTRFLTETFARASVG</sequence>
<name>A0A552WW51_9MICO</name>
<evidence type="ECO:0000313" key="3">
    <source>
        <dbReference type="EMBL" id="TRW47024.1"/>
    </source>
</evidence>
<comment type="caution">
    <text evidence="3">The sequence shown here is derived from an EMBL/GenBank/DDBJ whole genome shotgun (WGS) entry which is preliminary data.</text>
</comment>